<keyword evidence="3" id="KW-1185">Reference proteome</keyword>
<comment type="caution">
    <text evidence="2">The sequence shown here is derived from an EMBL/GenBank/DDBJ whole genome shotgun (WGS) entry which is preliminary data.</text>
</comment>
<organism evidence="2 3">
    <name type="scientific">Hymenobacter luteus</name>
    <dbReference type="NCBI Taxonomy" id="1411122"/>
    <lineage>
        <taxon>Bacteria</taxon>
        <taxon>Pseudomonadati</taxon>
        <taxon>Bacteroidota</taxon>
        <taxon>Cytophagia</taxon>
        <taxon>Cytophagales</taxon>
        <taxon>Hymenobacteraceae</taxon>
        <taxon>Hymenobacter</taxon>
    </lineage>
</organism>
<sequence length="532" mass="58696">MPDSQASTPDLAANPLRPGADWQQLVRVALLGTRQSPDALPTVPDLTSNPETDEAPREKHLLQAAGALSLIRKAGYLPAPGTGPTVPPAPAETQATLGPNGAQALNVLLEGQYTDLLPDFLTNLAEHQRRVPHPQLVYLLEHARTRPALHPATAAVLGQRGEWLAAQNPDWTPILAASTHPQSEVVWETGTLPQRVGYLISLRRQRPEQARELLAATLPQEPAKTQAALLATLRENASAADVELLSQYLGSKSKEVRQTVLPQLACLPGNPLPERLWQRAEPLVQLKKGLLSKKLLVELPAADWDKTWLLDGIEQRDARFQGEKAALLGQLLALIPPQRWATHWDLSAPKILELAAGTEWATLLLTAWAEATLLHQDIEWATSLLHWRQPRKNPVPLPLEGIARLLTPQQMAELVLPQLSATSYFGPDAHWLPLLMLVPGPWPERLTGRVVELLREALSHPERLYRIQYATSQLLEHMARVVPAAQYDLCAQPLQPLLQDVPYLHNSLARLLNTLHFRQQLDAALNEPPGPG</sequence>
<name>A0A7W9WDI3_9BACT</name>
<dbReference type="AlphaFoldDB" id="A0A7W9WDI3"/>
<accession>A0A7W9WDI3</accession>
<dbReference type="EMBL" id="JACHGG010000003">
    <property type="protein sequence ID" value="MBB6059707.1"/>
    <property type="molecule type" value="Genomic_DNA"/>
</dbReference>
<dbReference type="InterPro" id="IPR043746">
    <property type="entry name" value="DUF5691"/>
</dbReference>
<proteinExistence type="predicted"/>
<protein>
    <submittedName>
        <fullName evidence="2">Uncharacterized protein</fullName>
    </submittedName>
</protein>
<dbReference type="Pfam" id="PF18944">
    <property type="entry name" value="DUF5691"/>
    <property type="match status" value="1"/>
</dbReference>
<evidence type="ECO:0000313" key="3">
    <source>
        <dbReference type="Proteomes" id="UP000532746"/>
    </source>
</evidence>
<evidence type="ECO:0000313" key="2">
    <source>
        <dbReference type="EMBL" id="MBB6059707.1"/>
    </source>
</evidence>
<reference evidence="2 3" key="1">
    <citation type="submission" date="2020-08" db="EMBL/GenBank/DDBJ databases">
        <title>Genomic Encyclopedia of Type Strains, Phase IV (KMG-IV): sequencing the most valuable type-strain genomes for metagenomic binning, comparative biology and taxonomic classification.</title>
        <authorList>
            <person name="Goeker M."/>
        </authorList>
    </citation>
    <scope>NUCLEOTIDE SEQUENCE [LARGE SCALE GENOMIC DNA]</scope>
    <source>
        <strain evidence="2 3">DSM 26718</strain>
    </source>
</reference>
<gene>
    <name evidence="2" type="ORF">HNQ93_002567</name>
</gene>
<dbReference type="Proteomes" id="UP000532746">
    <property type="component" value="Unassembled WGS sequence"/>
</dbReference>
<feature type="region of interest" description="Disordered" evidence="1">
    <location>
        <begin position="33"/>
        <end position="55"/>
    </location>
</feature>
<evidence type="ECO:0000256" key="1">
    <source>
        <dbReference type="SAM" id="MobiDB-lite"/>
    </source>
</evidence>
<dbReference type="RefSeq" id="WP_183403841.1">
    <property type="nucleotide sequence ID" value="NZ_JACHGG010000003.1"/>
</dbReference>